<evidence type="ECO:0000313" key="4">
    <source>
        <dbReference type="EMBL" id="CAB4902616.1"/>
    </source>
</evidence>
<name>A0A6J7G632_9ZZZZ</name>
<dbReference type="Gene3D" id="3.40.630.70">
    <property type="entry name" value="Leucyl/phenylalanyl-tRNA-protein transferase, C-terminal domain"/>
    <property type="match status" value="1"/>
</dbReference>
<dbReference type="HAMAP" id="MF_00688">
    <property type="entry name" value="Leu_Phe_trans"/>
    <property type="match status" value="1"/>
</dbReference>
<dbReference type="NCBIfam" id="TIGR00667">
    <property type="entry name" value="aat"/>
    <property type="match status" value="1"/>
</dbReference>
<sequence>MLFVYEQGAFPMDTLDDDGRFRVAAYRADPRAVLPLDAVRVPRTLRRTLPRRGYRLTVDAAFDRVVRACAARPGLERREQWLTPRLVEAYRGLHRWGHARSFEVWDGDELVGGTFGVTLGRAHTLESMFHAAPDAGSAAVLSAAVRIRDAGFAVLDVQQRTDHTARLGVVDVPEEAFQERLREALTAGLRPLELAGADGPADGAALVRA</sequence>
<dbReference type="InterPro" id="IPR042203">
    <property type="entry name" value="Leu/Phe-tRNA_Trfase_C"/>
</dbReference>
<dbReference type="GO" id="GO:0030163">
    <property type="term" value="P:protein catabolic process"/>
    <property type="evidence" value="ECO:0007669"/>
    <property type="project" value="InterPro"/>
</dbReference>
<dbReference type="InterPro" id="IPR004616">
    <property type="entry name" value="Leu/Phe-tRNA_Trfase"/>
</dbReference>
<evidence type="ECO:0000256" key="3">
    <source>
        <dbReference type="ARBA" id="ARBA00023315"/>
    </source>
</evidence>
<organism evidence="4">
    <name type="scientific">freshwater metagenome</name>
    <dbReference type="NCBI Taxonomy" id="449393"/>
    <lineage>
        <taxon>unclassified sequences</taxon>
        <taxon>metagenomes</taxon>
        <taxon>ecological metagenomes</taxon>
    </lineage>
</organism>
<dbReference type="GO" id="GO:0005737">
    <property type="term" value="C:cytoplasm"/>
    <property type="evidence" value="ECO:0007669"/>
    <property type="project" value="TreeGrafter"/>
</dbReference>
<dbReference type="PANTHER" id="PTHR30098">
    <property type="entry name" value="LEUCYL/PHENYLALANYL-TRNA--PROTEIN TRANSFERASE"/>
    <property type="match status" value="1"/>
</dbReference>
<evidence type="ECO:0000256" key="2">
    <source>
        <dbReference type="ARBA" id="ARBA00022679"/>
    </source>
</evidence>
<keyword evidence="2" id="KW-0808">Transferase</keyword>
<dbReference type="GO" id="GO:0008914">
    <property type="term" value="F:leucyl-tRNA--protein transferase activity"/>
    <property type="evidence" value="ECO:0007669"/>
    <property type="project" value="InterPro"/>
</dbReference>
<protein>
    <submittedName>
        <fullName evidence="4">Unannotated protein</fullName>
    </submittedName>
</protein>
<dbReference type="PANTHER" id="PTHR30098:SF2">
    <property type="entry name" value="LEUCYL_PHENYLALANYL-TRNA--PROTEIN TRANSFERASE"/>
    <property type="match status" value="1"/>
</dbReference>
<gene>
    <name evidence="4" type="ORF">UFOPK3564_00667</name>
</gene>
<evidence type="ECO:0000256" key="1">
    <source>
        <dbReference type="ARBA" id="ARBA00022490"/>
    </source>
</evidence>
<dbReference type="InterPro" id="IPR016181">
    <property type="entry name" value="Acyl_CoA_acyltransferase"/>
</dbReference>
<dbReference type="SUPFAM" id="SSF55729">
    <property type="entry name" value="Acyl-CoA N-acyltransferases (Nat)"/>
    <property type="match status" value="1"/>
</dbReference>
<dbReference type="AlphaFoldDB" id="A0A6J7G632"/>
<reference evidence="4" key="1">
    <citation type="submission" date="2020-05" db="EMBL/GenBank/DDBJ databases">
        <authorList>
            <person name="Chiriac C."/>
            <person name="Salcher M."/>
            <person name="Ghai R."/>
            <person name="Kavagutti S V."/>
        </authorList>
    </citation>
    <scope>NUCLEOTIDE SEQUENCE</scope>
</reference>
<proteinExistence type="inferred from homology"/>
<keyword evidence="1" id="KW-0963">Cytoplasm</keyword>
<keyword evidence="3" id="KW-0012">Acyltransferase</keyword>
<dbReference type="EMBL" id="CAFBMK010000024">
    <property type="protein sequence ID" value="CAB4902616.1"/>
    <property type="molecule type" value="Genomic_DNA"/>
</dbReference>
<accession>A0A6J7G632</accession>
<dbReference type="Pfam" id="PF03588">
    <property type="entry name" value="Leu_Phe_trans"/>
    <property type="match status" value="1"/>
</dbReference>